<dbReference type="SMART" id="SM00450">
    <property type="entry name" value="RHOD"/>
    <property type="match status" value="1"/>
</dbReference>
<gene>
    <name evidence="2" type="ORF">SHI21_15195</name>
</gene>
<dbReference type="RefSeq" id="WP_323577637.1">
    <property type="nucleotide sequence ID" value="NZ_JAYGJQ010000002.1"/>
</dbReference>
<proteinExistence type="predicted"/>
<dbReference type="EMBL" id="JAYGJQ010000002">
    <property type="protein sequence ID" value="MEA9357573.1"/>
    <property type="molecule type" value="Genomic_DNA"/>
</dbReference>
<reference evidence="2 3" key="1">
    <citation type="submission" date="2023-11" db="EMBL/GenBank/DDBJ databases">
        <title>A Novel Polar Bacteriovorax (B. antarcticus) Isolated from the Biocrust in Antarctica.</title>
        <authorList>
            <person name="Mun W."/>
            <person name="Choi S.Y."/>
            <person name="Mitchell R.J."/>
        </authorList>
    </citation>
    <scope>NUCLEOTIDE SEQUENCE [LARGE SCALE GENOMIC DNA]</scope>
    <source>
        <strain evidence="2 3">PP10</strain>
    </source>
</reference>
<comment type="caution">
    <text evidence="2">The sequence shown here is derived from an EMBL/GenBank/DDBJ whole genome shotgun (WGS) entry which is preliminary data.</text>
</comment>
<dbReference type="Pfam" id="PF00581">
    <property type="entry name" value="Rhodanese"/>
    <property type="match status" value="1"/>
</dbReference>
<dbReference type="Gene3D" id="3.40.250.10">
    <property type="entry name" value="Rhodanese-like domain"/>
    <property type="match status" value="1"/>
</dbReference>
<evidence type="ECO:0000313" key="3">
    <source>
        <dbReference type="Proteomes" id="UP001302274"/>
    </source>
</evidence>
<sequence>MSTKFYIKDGIPTINPEDVNELSNFEIIDVRRLEEFTAELGHIESAKLVTLGPDLKNFINKTEKTKQLIFVCRSGGRSGQATQDALSAGFSEVYNMDGGMLKWNALKLPVWREFKIQE</sequence>
<feature type="domain" description="Rhodanese" evidence="1">
    <location>
        <begin position="21"/>
        <end position="112"/>
    </location>
</feature>
<dbReference type="PANTHER" id="PTHR43031">
    <property type="entry name" value="FAD-DEPENDENT OXIDOREDUCTASE"/>
    <property type="match status" value="1"/>
</dbReference>
<dbReference type="InterPro" id="IPR001763">
    <property type="entry name" value="Rhodanese-like_dom"/>
</dbReference>
<dbReference type="InterPro" id="IPR050229">
    <property type="entry name" value="GlpE_sulfurtransferase"/>
</dbReference>
<dbReference type="PANTHER" id="PTHR43031:SF7">
    <property type="entry name" value="NITRIC OXIDE REDUCTASE FLRD-NAD(+) REDUCTASE"/>
    <property type="match status" value="1"/>
</dbReference>
<organism evidence="2 3">
    <name type="scientific">Bacteriovorax antarcticus</name>
    <dbReference type="NCBI Taxonomy" id="3088717"/>
    <lineage>
        <taxon>Bacteria</taxon>
        <taxon>Pseudomonadati</taxon>
        <taxon>Bdellovibrionota</taxon>
        <taxon>Bacteriovoracia</taxon>
        <taxon>Bacteriovoracales</taxon>
        <taxon>Bacteriovoracaceae</taxon>
        <taxon>Bacteriovorax</taxon>
    </lineage>
</organism>
<dbReference type="PROSITE" id="PS50206">
    <property type="entry name" value="RHODANESE_3"/>
    <property type="match status" value="1"/>
</dbReference>
<evidence type="ECO:0000259" key="1">
    <source>
        <dbReference type="PROSITE" id="PS50206"/>
    </source>
</evidence>
<dbReference type="CDD" id="cd00158">
    <property type="entry name" value="RHOD"/>
    <property type="match status" value="1"/>
</dbReference>
<protein>
    <submittedName>
        <fullName evidence="2">Rhodanese-like domain-containing protein</fullName>
    </submittedName>
</protein>
<accession>A0ABU5VWY7</accession>
<name>A0ABU5VWY7_9BACT</name>
<evidence type="ECO:0000313" key="2">
    <source>
        <dbReference type="EMBL" id="MEA9357573.1"/>
    </source>
</evidence>
<dbReference type="InterPro" id="IPR036873">
    <property type="entry name" value="Rhodanese-like_dom_sf"/>
</dbReference>
<keyword evidence="3" id="KW-1185">Reference proteome</keyword>
<dbReference type="SUPFAM" id="SSF52821">
    <property type="entry name" value="Rhodanese/Cell cycle control phosphatase"/>
    <property type="match status" value="1"/>
</dbReference>
<dbReference type="Proteomes" id="UP001302274">
    <property type="component" value="Unassembled WGS sequence"/>
</dbReference>